<reference evidence="1 2" key="1">
    <citation type="submission" date="2016-07" db="EMBL/GenBank/DDBJ databases">
        <title>Pervasive Adenine N6-methylation of Active Genes in Fungi.</title>
        <authorList>
            <consortium name="DOE Joint Genome Institute"/>
            <person name="Mondo S.J."/>
            <person name="Dannebaum R.O."/>
            <person name="Kuo R.C."/>
            <person name="Labutti K."/>
            <person name="Haridas S."/>
            <person name="Kuo A."/>
            <person name="Salamov A."/>
            <person name="Ahrendt S.R."/>
            <person name="Lipzen A."/>
            <person name="Sullivan W."/>
            <person name="Andreopoulos W.B."/>
            <person name="Clum A."/>
            <person name="Lindquist E."/>
            <person name="Daum C."/>
            <person name="Ramamoorthy G.K."/>
            <person name="Gryganskyi A."/>
            <person name="Culley D."/>
            <person name="Magnuson J.K."/>
            <person name="James T.Y."/>
            <person name="O'Malley M.A."/>
            <person name="Stajich J.E."/>
            <person name="Spatafora J.W."/>
            <person name="Visel A."/>
            <person name="Grigoriev I.V."/>
        </authorList>
    </citation>
    <scope>NUCLEOTIDE SEQUENCE [LARGE SCALE GENOMIC DNA]</scope>
    <source>
        <strain evidence="1 2">NRRL 3116</strain>
    </source>
</reference>
<accession>A0A1Y2GDD1</accession>
<name>A0A1Y2GDD1_9FUNG</name>
<dbReference type="InParanoid" id="A0A1Y2GDD1"/>
<evidence type="ECO:0000313" key="1">
    <source>
        <dbReference type="EMBL" id="ORZ05921.1"/>
    </source>
</evidence>
<comment type="caution">
    <text evidence="1">The sequence shown here is derived from an EMBL/GenBank/DDBJ whole genome shotgun (WGS) entry which is preliminary data.</text>
</comment>
<dbReference type="RefSeq" id="XP_021877302.1">
    <property type="nucleotide sequence ID" value="XM_022026856.1"/>
</dbReference>
<evidence type="ECO:0000313" key="2">
    <source>
        <dbReference type="Proteomes" id="UP000193648"/>
    </source>
</evidence>
<dbReference type="Proteomes" id="UP000193648">
    <property type="component" value="Unassembled WGS sequence"/>
</dbReference>
<sequence length="166" mass="19475">MSVEFTVNTFIQLFQGKIEQVCCQCCFATVDRRRLCSMSRVEGLRTRLVKKRLQTASENQKETVSVDITTTHVYIMMDGRCQGWRSSIDMKCCILIPRNIISIHGAELHFCKHTSIAQINCILFLRFEKTVVLRVDEINYMWSMLVEYVCRKEKKKWAENLSKHLD</sequence>
<dbReference type="EMBL" id="MCFF01000048">
    <property type="protein sequence ID" value="ORZ05921.1"/>
    <property type="molecule type" value="Genomic_DNA"/>
</dbReference>
<proteinExistence type="predicted"/>
<gene>
    <name evidence="1" type="ORF">BCR41DRAFT_374259</name>
</gene>
<dbReference type="AlphaFoldDB" id="A0A1Y2GDD1"/>
<keyword evidence="2" id="KW-1185">Reference proteome</keyword>
<dbReference type="GeneID" id="33568699"/>
<organism evidence="1 2">
    <name type="scientific">Lobosporangium transversale</name>
    <dbReference type="NCBI Taxonomy" id="64571"/>
    <lineage>
        <taxon>Eukaryota</taxon>
        <taxon>Fungi</taxon>
        <taxon>Fungi incertae sedis</taxon>
        <taxon>Mucoromycota</taxon>
        <taxon>Mortierellomycotina</taxon>
        <taxon>Mortierellomycetes</taxon>
        <taxon>Mortierellales</taxon>
        <taxon>Mortierellaceae</taxon>
        <taxon>Lobosporangium</taxon>
    </lineage>
</organism>
<protein>
    <submittedName>
        <fullName evidence="1">Uncharacterized protein</fullName>
    </submittedName>
</protein>